<dbReference type="CDD" id="cd00009">
    <property type="entry name" value="AAA"/>
    <property type="match status" value="1"/>
</dbReference>
<dbReference type="InterPro" id="IPR050513">
    <property type="entry name" value="RavA_ATPases"/>
</dbReference>
<dbReference type="RefSeq" id="WP_089688377.1">
    <property type="nucleotide sequence ID" value="NZ_FNFO01000017.1"/>
</dbReference>
<reference evidence="2 3" key="1">
    <citation type="submission" date="2016-10" db="EMBL/GenBank/DDBJ databases">
        <authorList>
            <person name="de Groot N.N."/>
        </authorList>
    </citation>
    <scope>NUCLEOTIDE SEQUENCE [LARGE SCALE GENOMIC DNA]</scope>
    <source>
        <strain evidence="2 3">DSM 25186</strain>
    </source>
</reference>
<keyword evidence="3" id="KW-1185">Reference proteome</keyword>
<name>A0A1G9UNZ7_9BACT</name>
<dbReference type="OrthoDB" id="1814213at2"/>
<dbReference type="SUPFAM" id="SSF52540">
    <property type="entry name" value="P-loop containing nucleoside triphosphate hydrolases"/>
    <property type="match status" value="1"/>
</dbReference>
<dbReference type="PANTHER" id="PTHR32204:SF0">
    <property type="entry name" value="ATPASE RAVA"/>
    <property type="match status" value="1"/>
</dbReference>
<dbReference type="Gene3D" id="3.40.50.300">
    <property type="entry name" value="P-loop containing nucleotide triphosphate hydrolases"/>
    <property type="match status" value="1"/>
</dbReference>
<dbReference type="Proteomes" id="UP000198510">
    <property type="component" value="Unassembled WGS sequence"/>
</dbReference>
<dbReference type="InterPro" id="IPR041538">
    <property type="entry name" value="RavA-like_AAA_lid"/>
</dbReference>
<dbReference type="Pfam" id="PF17868">
    <property type="entry name" value="AAA_lid_8"/>
    <property type="match status" value="1"/>
</dbReference>
<proteinExistence type="predicted"/>
<evidence type="ECO:0000313" key="2">
    <source>
        <dbReference type="EMBL" id="SDM61583.1"/>
    </source>
</evidence>
<dbReference type="Pfam" id="PF20030">
    <property type="entry name" value="bpMoxR"/>
    <property type="match status" value="1"/>
</dbReference>
<organism evidence="2 3">
    <name type="scientific">Catalinimonas alkaloidigena</name>
    <dbReference type="NCBI Taxonomy" id="1075417"/>
    <lineage>
        <taxon>Bacteria</taxon>
        <taxon>Pseudomonadati</taxon>
        <taxon>Bacteroidota</taxon>
        <taxon>Cytophagia</taxon>
        <taxon>Cytophagales</taxon>
        <taxon>Catalimonadaceae</taxon>
        <taxon>Catalinimonas</taxon>
    </lineage>
</organism>
<dbReference type="EMBL" id="FNFO01000017">
    <property type="protein sequence ID" value="SDM61583.1"/>
    <property type="molecule type" value="Genomic_DNA"/>
</dbReference>
<gene>
    <name evidence="2" type="ORF">SAMN05421823_11728</name>
</gene>
<dbReference type="AlphaFoldDB" id="A0A1G9UNZ7"/>
<dbReference type="InterPro" id="IPR045427">
    <property type="entry name" value="MoxR"/>
</dbReference>
<evidence type="ECO:0000313" key="3">
    <source>
        <dbReference type="Proteomes" id="UP000198510"/>
    </source>
</evidence>
<dbReference type="PANTHER" id="PTHR32204">
    <property type="entry name" value="ATPASE RAVA"/>
    <property type="match status" value="1"/>
</dbReference>
<dbReference type="InterPro" id="IPR027417">
    <property type="entry name" value="P-loop_NTPase"/>
</dbReference>
<evidence type="ECO:0000259" key="1">
    <source>
        <dbReference type="SMART" id="SM00382"/>
    </source>
</evidence>
<protein>
    <submittedName>
        <fullName evidence="2">MoxR-like ATPase</fullName>
    </submittedName>
</protein>
<dbReference type="STRING" id="1075417.SAMN05421823_11728"/>
<feature type="domain" description="AAA+ ATPase" evidence="1">
    <location>
        <begin position="34"/>
        <end position="182"/>
    </location>
</feature>
<sequence length="516" mass="59903">MNIQAKIRRILERLSTGVYEKEEAIRLSLLTAVAGESLFLLGPPGVAKSLIARKLKFAFLGGTSFEYLMNRFSTPDEVFGPVSIKKLKDEDKYERLTEKYLPGASIVFLDELWKAGPSIQNALLTVLNEKIYRNGEQEVRVNVKGIIAASNELPAYGQGLEALWDRFLVRYLIREIQTAGNFVQMITDTTDLYADSIADEDKINEEELVQWNQAIDRIDVPAEVVNTLQLIKLKTEQYDQSGEAQFRFEVYDRRWKKMVRLLRTSAFLNGRPNVDLMDCFLVAHCLWNHPDQRETAQEIVAEVIRKHGYTLALNLTPLRQEVRDLETEVRDETRIRNVKLVDKLQPVDREYYEVLNMEQYFDGNRMKRSEFDRLGVDEESTVNLYDAGANLTNRVRARKGQDPHTLIVFYNSRSYDFRLRTTKEEKVEIIYKKPHPLLQSYWQERIEKLQAYIDTQKEKVRHEAPGELNGLRDNLFVDAELADVVEANLRDVHDGLDQLALQLEKIKFSYEQIGEQ</sequence>
<dbReference type="SMART" id="SM00382">
    <property type="entry name" value="AAA"/>
    <property type="match status" value="1"/>
</dbReference>
<accession>A0A1G9UNZ7</accession>
<dbReference type="InterPro" id="IPR003593">
    <property type="entry name" value="AAA+_ATPase"/>
</dbReference>